<feature type="compositionally biased region" description="Low complexity" evidence="10">
    <location>
        <begin position="1207"/>
        <end position="1226"/>
    </location>
</feature>
<keyword evidence="7" id="KW-0931">ER-Golgi transport</keyword>
<dbReference type="PROSITE" id="PS50082">
    <property type="entry name" value="WD_REPEATS_2"/>
    <property type="match status" value="1"/>
</dbReference>
<feature type="compositionally biased region" description="Polar residues" evidence="10">
    <location>
        <begin position="937"/>
        <end position="955"/>
    </location>
</feature>
<comment type="subcellular location">
    <subcellularLocation>
        <location evidence="1">Endoplasmic reticulum</location>
    </subcellularLocation>
</comment>
<dbReference type="GO" id="GO:0090110">
    <property type="term" value="P:COPII-coated vesicle cargo loading"/>
    <property type="evidence" value="ECO:0007669"/>
    <property type="project" value="TreeGrafter"/>
</dbReference>
<feature type="compositionally biased region" description="Polar residues" evidence="10">
    <location>
        <begin position="1575"/>
        <end position="1590"/>
    </location>
</feature>
<dbReference type="GO" id="GO:0030127">
    <property type="term" value="C:COPII vesicle coat"/>
    <property type="evidence" value="ECO:0007669"/>
    <property type="project" value="TreeGrafter"/>
</dbReference>
<evidence type="ECO:0000256" key="2">
    <source>
        <dbReference type="ARBA" id="ARBA00009358"/>
    </source>
</evidence>
<dbReference type="InterPro" id="IPR001680">
    <property type="entry name" value="WD40_rpt"/>
</dbReference>
<keyword evidence="8" id="KW-0653">Protein transport</keyword>
<evidence type="ECO:0000256" key="3">
    <source>
        <dbReference type="ARBA" id="ARBA00022448"/>
    </source>
</evidence>
<feature type="compositionally biased region" description="Polar residues" evidence="10">
    <location>
        <begin position="1192"/>
        <end position="1204"/>
    </location>
</feature>
<feature type="compositionally biased region" description="Low complexity" evidence="10">
    <location>
        <begin position="1482"/>
        <end position="1502"/>
    </location>
</feature>
<keyword evidence="3" id="KW-0813">Transport</keyword>
<feature type="compositionally biased region" description="Polar residues" evidence="10">
    <location>
        <begin position="1052"/>
        <end position="1065"/>
    </location>
</feature>
<sequence length="1691" mass="179970">MVTYGGSYGEADGHGSAKANPTSKMAILKEVTTSSTVAWCPLESKKTLLASGTVSGTIDDTFQTSSRLVVFDASLADQSPDMQAIGQARVKDADFVRIGWGAKGSSDSSMPLGLIAGGMSDGSVLLWNANAILEGQNRPPVVAKRHSSHVSGLAFHPSEQNLIASGSSDSELLIWDLKNFSSPIASPPGPPVTTDKSSIVDVAWNLKVPHILACSTSNGQTSVWDLRQKRAVITFTESSHRHVPATAVSWDPTQARQLVVSYAYPAAEVWDLRYGMAPKQILQGGHSRGSILTVAWSQHDSDIILTTGEDATTCIWNSQNGELLESIQDRGTTFCMRWHPFTPELLAGSTYEGTVNIRSISNMGRHVPAWKGRPCGAIFGFGSRLVCFGNGQSQTSLQCFKVSTEPEFVRLASEFQNHISQTDLRTFCSQKIAHAGSDDEERATWEFLRILLDGDSRSQLLRRLGFSLPKQTASSSVSNGGADSSAPVTVTSPRFDDVSDEDFFNQLSPAARAPTAASSALGVKSFSLETNKDNTDEVSSLDRNINSMLVVGDIEGAALLCVQNQRMADALTIAALGSGDFHSKVLQLYTSSHNKHYIRSIAACIRSKDISTYVQSSDLSQWKETLALTITYCDPERFLSTVRMLVDRLEKASMNQAAILCCLCSNDVDGASILWQKQDHQRHGKARIHTLQDSVEKLFVMTQACGQTCGPTASGLYAEYAGLLSAQGAMSMALSFLHAAGNQSSELAYRIFYSGVPPSTFPAPPQPFYVHPVAGSGAAYDANRGHPPGRANPAVSASSWRSTPGSHGPGDSKPSSVPPQNRMVPPNVARRQSMSLSRNPTSPSSRHPHQPSSVLGSTRPNSLPPGMRDDRTGSLPSRHLLPQGQQTTEDHRKSAPSNQQFRPPPTGRFGPPGRGSNIDTNMTSHSQPPSRMRPSPDQFSAIPQSQAPVRSSISGPTRPDPSGAMHGRFSPAPAAALPPSGNRFGPTPTQSGPVFSGRPDTSRIPSRFPPSRSIPSHSGMPQGSGPAPQRQPPPIRPTSSMSPGPSAIPRQMSHNAPQRPISTPHATRGAPPFAGGPPPSTQPQSSFSSAFPSEPIRSQQQMAGLPGGRNAPLPGPRAILSTQAPPSRGRLPPSAHPPQGVSPNQFGFSPQGPSAPSRPITSGQQGLMAFPGQLSQQQGMQQQGSMIHPQGPTAQHQGFPSNGAMTAPGAIPQQQGGPNQQFGFQPSGTSYQKPGYQAQGGPPLNRQGPPPVQRGPSQQVPLRQGPPQQIVPQRNPSNAPVGFQQQSHSYPPQHVQEPSRQNFQPPSTNSGHIPQHPSQALPPQSQGDYAGQTSFPGQSLQNHPARGASSSFSRPNPAPLQRNSPFVGAAPLSSSAMPGRFPAPGQSQKIMPTGRMGVSPPRSEQSQMQSPQRSAAPAHFGPTPPVNRGNQQFGSQHTQQVSSQGHSYGSPEPQFVPASNQPSSSAYQGTQTAFPSSIPDTADNFSSFENAFSSSSDSVFDESFSHKPVRSSPVTLSSPPHRSPSPSRPVEATRFEDAQGPPFTARSNVVPSHSSASPHHSPPRSSSPRQMSPSYQTSGSHLSPNPNNDLVGNLKAGLTELSNICQNSGDQDILRSIASKFESELYNRILAGSLSPGATQSLQALAKALLGHNKGGVQQANIALITDSWGEVKTIIPSIKSIVEVCKKNFE</sequence>
<dbReference type="Gene3D" id="2.130.10.10">
    <property type="entry name" value="YVTN repeat-like/Quinoprotein amine dehydrogenase"/>
    <property type="match status" value="1"/>
</dbReference>
<feature type="compositionally biased region" description="Polar residues" evidence="10">
    <location>
        <begin position="1255"/>
        <end position="1354"/>
    </location>
</feature>
<dbReference type="InterPro" id="IPR015943">
    <property type="entry name" value="WD40/YVTN_repeat-like_dom_sf"/>
</dbReference>
<dbReference type="GO" id="GO:0015031">
    <property type="term" value="P:protein transport"/>
    <property type="evidence" value="ECO:0007669"/>
    <property type="project" value="UniProtKB-KW"/>
</dbReference>
<dbReference type="GO" id="GO:0007029">
    <property type="term" value="P:endoplasmic reticulum organization"/>
    <property type="evidence" value="ECO:0007669"/>
    <property type="project" value="TreeGrafter"/>
</dbReference>
<dbReference type="SUPFAM" id="SSF50978">
    <property type="entry name" value="WD40 repeat-like"/>
    <property type="match status" value="1"/>
</dbReference>
<dbReference type="PANTHER" id="PTHR13923">
    <property type="entry name" value="SEC31-RELATED PROTEIN"/>
    <property type="match status" value="1"/>
</dbReference>
<reference evidence="11" key="1">
    <citation type="submission" date="2015-04" db="EMBL/GenBank/DDBJ databases">
        <title>The genome sequence of the plant pathogenic Rhizarian Plasmodiophora brassicae reveals insights in its biotrophic life cycle and the origin of chitin synthesis.</title>
        <authorList>
            <person name="Schwelm A."/>
            <person name="Fogelqvist J."/>
            <person name="Knaust A."/>
            <person name="Julke S."/>
            <person name="Lilja T."/>
            <person name="Dhandapani V."/>
            <person name="Bonilla-Rosso G."/>
            <person name="Karlsson M."/>
            <person name="Shevchenko A."/>
            <person name="Choi S.R."/>
            <person name="Kim H.G."/>
            <person name="Park J.Y."/>
            <person name="Lim Y.P."/>
            <person name="Ludwig-Muller J."/>
            <person name="Dixelius C."/>
        </authorList>
    </citation>
    <scope>NUCLEOTIDE SEQUENCE</scope>
    <source>
        <tissue evidence="11">Potato root galls</tissue>
    </source>
</reference>
<dbReference type="PANTHER" id="PTHR13923:SF11">
    <property type="entry name" value="SECRETORY 31, ISOFORM D"/>
    <property type="match status" value="1"/>
</dbReference>
<dbReference type="PROSITE" id="PS50294">
    <property type="entry name" value="WD_REPEATS_REGION"/>
    <property type="match status" value="1"/>
</dbReference>
<feature type="region of interest" description="Disordered" evidence="10">
    <location>
        <begin position="1"/>
        <end position="20"/>
    </location>
</feature>
<evidence type="ECO:0000256" key="6">
    <source>
        <dbReference type="ARBA" id="ARBA00022824"/>
    </source>
</evidence>
<feature type="compositionally biased region" description="Polar residues" evidence="10">
    <location>
        <begin position="830"/>
        <end position="839"/>
    </location>
</feature>
<dbReference type="GO" id="GO:0070971">
    <property type="term" value="C:endoplasmic reticulum exit site"/>
    <property type="evidence" value="ECO:0007669"/>
    <property type="project" value="TreeGrafter"/>
</dbReference>
<dbReference type="InterPro" id="IPR019775">
    <property type="entry name" value="WD40_repeat_CS"/>
</dbReference>
<keyword evidence="4 9" id="KW-0853">WD repeat</keyword>
<feature type="compositionally biased region" description="Low complexity" evidence="10">
    <location>
        <begin position="840"/>
        <end position="853"/>
    </location>
</feature>
<dbReference type="InterPro" id="IPR040251">
    <property type="entry name" value="SEC31-like"/>
</dbReference>
<dbReference type="InterPro" id="IPR036322">
    <property type="entry name" value="WD40_repeat_dom_sf"/>
</dbReference>
<evidence type="ECO:0000256" key="10">
    <source>
        <dbReference type="SAM" id="MobiDB-lite"/>
    </source>
</evidence>
<feature type="repeat" description="WD" evidence="9">
    <location>
        <begin position="143"/>
        <end position="179"/>
    </location>
</feature>
<name>A0A0H5R4G2_9EUKA</name>
<keyword evidence="5" id="KW-0677">Repeat</keyword>
<feature type="region of interest" description="Disordered" evidence="10">
    <location>
        <begin position="780"/>
        <end position="1591"/>
    </location>
</feature>
<evidence type="ECO:0000256" key="1">
    <source>
        <dbReference type="ARBA" id="ARBA00004240"/>
    </source>
</evidence>
<feature type="compositionally biased region" description="Polar residues" evidence="10">
    <location>
        <begin position="1457"/>
        <end position="1479"/>
    </location>
</feature>
<accession>A0A0H5R4G2</accession>
<keyword evidence="6" id="KW-0256">Endoplasmic reticulum</keyword>
<feature type="compositionally biased region" description="Low complexity" evidence="10">
    <location>
        <begin position="1551"/>
        <end position="1574"/>
    </location>
</feature>
<feature type="compositionally biased region" description="Low complexity" evidence="10">
    <location>
        <begin position="473"/>
        <end position="486"/>
    </location>
</feature>
<feature type="compositionally biased region" description="Polar residues" evidence="10">
    <location>
        <begin position="1428"/>
        <end position="1447"/>
    </location>
</feature>
<feature type="compositionally biased region" description="Polar residues" evidence="10">
    <location>
        <begin position="917"/>
        <end position="929"/>
    </location>
</feature>
<feature type="compositionally biased region" description="Low complexity" evidence="10">
    <location>
        <begin position="1002"/>
        <end position="1028"/>
    </location>
</feature>
<evidence type="ECO:0000256" key="4">
    <source>
        <dbReference type="ARBA" id="ARBA00022574"/>
    </source>
</evidence>
<evidence type="ECO:0000256" key="5">
    <source>
        <dbReference type="ARBA" id="ARBA00022737"/>
    </source>
</evidence>
<feature type="compositionally biased region" description="Low complexity" evidence="10">
    <location>
        <begin position="1082"/>
        <end position="1095"/>
    </location>
</feature>
<feature type="compositionally biased region" description="Low complexity" evidence="10">
    <location>
        <begin position="1172"/>
        <end position="1186"/>
    </location>
</feature>
<feature type="compositionally biased region" description="Polar residues" evidence="10">
    <location>
        <begin position="1141"/>
        <end position="1165"/>
    </location>
</feature>
<protein>
    <submittedName>
        <fullName evidence="11">Uncharacterized protein</fullName>
    </submittedName>
</protein>
<dbReference type="Pfam" id="PF00400">
    <property type="entry name" value="WD40"/>
    <property type="match status" value="2"/>
</dbReference>
<dbReference type="SMART" id="SM00320">
    <property type="entry name" value="WD40"/>
    <property type="match status" value="5"/>
</dbReference>
<evidence type="ECO:0000256" key="7">
    <source>
        <dbReference type="ARBA" id="ARBA00022892"/>
    </source>
</evidence>
<feature type="region of interest" description="Disordered" evidence="10">
    <location>
        <begin position="471"/>
        <end position="491"/>
    </location>
</feature>
<dbReference type="PROSITE" id="PS00678">
    <property type="entry name" value="WD_REPEATS_1"/>
    <property type="match status" value="1"/>
</dbReference>
<evidence type="ECO:0000313" key="11">
    <source>
        <dbReference type="EMBL" id="CRZ09095.1"/>
    </source>
</evidence>
<proteinExistence type="inferred from homology"/>
<dbReference type="GO" id="GO:0005198">
    <property type="term" value="F:structural molecule activity"/>
    <property type="evidence" value="ECO:0007669"/>
    <property type="project" value="TreeGrafter"/>
</dbReference>
<dbReference type="Gene3D" id="1.25.40.1030">
    <property type="match status" value="1"/>
</dbReference>
<evidence type="ECO:0000256" key="9">
    <source>
        <dbReference type="PROSITE-ProRule" id="PRU00221"/>
    </source>
</evidence>
<comment type="similarity">
    <text evidence="2">Belongs to the WD repeat SEC31 family.</text>
</comment>
<feature type="compositionally biased region" description="Polar residues" evidence="10">
    <location>
        <begin position="1402"/>
        <end position="1413"/>
    </location>
</feature>
<evidence type="ECO:0000256" key="8">
    <source>
        <dbReference type="ARBA" id="ARBA00022927"/>
    </source>
</evidence>
<feature type="compositionally biased region" description="Polar residues" evidence="10">
    <location>
        <begin position="795"/>
        <end position="805"/>
    </location>
</feature>
<dbReference type="EMBL" id="HACM01008653">
    <property type="protein sequence ID" value="CRZ09095.1"/>
    <property type="molecule type" value="Transcribed_RNA"/>
</dbReference>
<organism evidence="11">
    <name type="scientific">Spongospora subterranea</name>
    <dbReference type="NCBI Taxonomy" id="70186"/>
    <lineage>
        <taxon>Eukaryota</taxon>
        <taxon>Sar</taxon>
        <taxon>Rhizaria</taxon>
        <taxon>Endomyxa</taxon>
        <taxon>Phytomyxea</taxon>
        <taxon>Plasmodiophorida</taxon>
        <taxon>Plasmodiophoridae</taxon>
        <taxon>Spongospora</taxon>
    </lineage>
</organism>